<dbReference type="CDD" id="cd00637">
    <property type="entry name" value="7tm_classA_rhodopsin-like"/>
    <property type="match status" value="1"/>
</dbReference>
<dbReference type="Gene3D" id="1.20.1070.10">
    <property type="entry name" value="Rhodopsin 7-helix transmembrane proteins"/>
    <property type="match status" value="1"/>
</dbReference>
<keyword evidence="2" id="KW-1003">Cell membrane</keyword>
<gene>
    <name evidence="12" type="primary">LOC106809841</name>
</gene>
<feature type="transmembrane region" description="Helical" evidence="9">
    <location>
        <begin position="242"/>
        <end position="265"/>
    </location>
</feature>
<proteinExistence type="predicted"/>
<evidence type="ECO:0000256" key="7">
    <source>
        <dbReference type="ARBA" id="ARBA00023170"/>
    </source>
</evidence>
<keyword evidence="8" id="KW-0807">Transducer</keyword>
<keyword evidence="7" id="KW-0675">Receptor</keyword>
<sequence>MSELLTSSMSNRSVNEENNQVSRVFFSNTKTYAIAVIVALLVLSSIVTTVGNGLVIVIIARIRRLRTAANLTILNLACCDFVMGCSLLSAFVPRHTMPRCAVFTGYAVTILLASIEAIALCTTDRYVAIAHPLRYRQWMTTERTRVLIVACLLYAIGCGAATTIQATYYWNPSTACVGELVVAQGFVYFIASHYAILFVVMMYCYIAIVKIARDHARRIAAASVAGRECTTGFHATWKTSKIMLIVVGTSCTLFAPHVLHMVLIYSFPSGLQTLRVIRANALLLNSLINPIIYFYKYKEFRSAVRELFGCGTSSEVTPFQPDTEQEA</sequence>
<protein>
    <submittedName>
        <fullName evidence="12">G-protein coupled receptor 6-like</fullName>
    </submittedName>
</protein>
<accession>A0ABM1E8N3</accession>
<dbReference type="RefSeq" id="XP_014668554.1">
    <property type="nucleotide sequence ID" value="XM_014813068.1"/>
</dbReference>
<evidence type="ECO:0000256" key="5">
    <source>
        <dbReference type="ARBA" id="ARBA00023040"/>
    </source>
</evidence>
<evidence type="ECO:0000256" key="8">
    <source>
        <dbReference type="ARBA" id="ARBA00023224"/>
    </source>
</evidence>
<keyword evidence="11" id="KW-1185">Reference proteome</keyword>
<dbReference type="PANTHER" id="PTHR24249:SF372">
    <property type="entry name" value="G-PROTEIN COUPLED RECEPTORS FAMILY 1 PROFILE DOMAIN-CONTAINING PROTEIN"/>
    <property type="match status" value="1"/>
</dbReference>
<feature type="transmembrane region" description="Helical" evidence="9">
    <location>
        <begin position="144"/>
        <end position="166"/>
    </location>
</feature>
<keyword evidence="6 9" id="KW-0472">Membrane</keyword>
<dbReference type="Pfam" id="PF00001">
    <property type="entry name" value="7tm_1"/>
    <property type="match status" value="1"/>
</dbReference>
<dbReference type="PRINTS" id="PR00237">
    <property type="entry name" value="GPCRRHODOPSN"/>
</dbReference>
<dbReference type="PANTHER" id="PTHR24249">
    <property type="entry name" value="HISTAMINE RECEPTOR-RELATED G-PROTEIN COUPLED RECEPTOR"/>
    <property type="match status" value="1"/>
</dbReference>
<dbReference type="GeneID" id="106809841"/>
<organism evidence="11 12">
    <name type="scientific">Priapulus caudatus</name>
    <name type="common">Priapulid worm</name>
    <dbReference type="NCBI Taxonomy" id="37621"/>
    <lineage>
        <taxon>Eukaryota</taxon>
        <taxon>Metazoa</taxon>
        <taxon>Ecdysozoa</taxon>
        <taxon>Scalidophora</taxon>
        <taxon>Priapulida</taxon>
        <taxon>Priapulimorpha</taxon>
        <taxon>Priapulimorphida</taxon>
        <taxon>Priapulidae</taxon>
        <taxon>Priapulus</taxon>
    </lineage>
</organism>
<evidence type="ECO:0000256" key="4">
    <source>
        <dbReference type="ARBA" id="ARBA00022989"/>
    </source>
</evidence>
<keyword evidence="4 9" id="KW-1133">Transmembrane helix</keyword>
<evidence type="ECO:0000256" key="1">
    <source>
        <dbReference type="ARBA" id="ARBA00004651"/>
    </source>
</evidence>
<feature type="domain" description="G-protein coupled receptors family 1 profile" evidence="10">
    <location>
        <begin position="51"/>
        <end position="293"/>
    </location>
</feature>
<keyword evidence="5" id="KW-0297">G-protein coupled receptor</keyword>
<name>A0ABM1E8N3_PRICU</name>
<evidence type="ECO:0000313" key="12">
    <source>
        <dbReference type="RefSeq" id="XP_014668554.1"/>
    </source>
</evidence>
<dbReference type="InterPro" id="IPR017452">
    <property type="entry name" value="GPCR_Rhodpsn_7TM"/>
</dbReference>
<feature type="transmembrane region" description="Helical" evidence="9">
    <location>
        <begin position="277"/>
        <end position="295"/>
    </location>
</feature>
<feature type="transmembrane region" description="Helical" evidence="9">
    <location>
        <begin position="103"/>
        <end position="123"/>
    </location>
</feature>
<dbReference type="InterPro" id="IPR050569">
    <property type="entry name" value="TAAR"/>
</dbReference>
<evidence type="ECO:0000256" key="9">
    <source>
        <dbReference type="SAM" id="Phobius"/>
    </source>
</evidence>
<keyword evidence="3 9" id="KW-0812">Transmembrane</keyword>
<evidence type="ECO:0000313" key="11">
    <source>
        <dbReference type="Proteomes" id="UP000695022"/>
    </source>
</evidence>
<comment type="subcellular location">
    <subcellularLocation>
        <location evidence="1">Cell membrane</location>
        <topology evidence="1">Multi-pass membrane protein</topology>
    </subcellularLocation>
</comment>
<reference evidence="12" key="1">
    <citation type="submission" date="2025-08" db="UniProtKB">
        <authorList>
            <consortium name="RefSeq"/>
        </authorList>
    </citation>
    <scope>IDENTIFICATION</scope>
</reference>
<dbReference type="SMART" id="SM01381">
    <property type="entry name" value="7TM_GPCR_Srsx"/>
    <property type="match status" value="1"/>
</dbReference>
<feature type="transmembrane region" description="Helical" evidence="9">
    <location>
        <begin position="186"/>
        <end position="208"/>
    </location>
</feature>
<evidence type="ECO:0000256" key="2">
    <source>
        <dbReference type="ARBA" id="ARBA00022475"/>
    </source>
</evidence>
<evidence type="ECO:0000256" key="3">
    <source>
        <dbReference type="ARBA" id="ARBA00022692"/>
    </source>
</evidence>
<evidence type="ECO:0000259" key="10">
    <source>
        <dbReference type="PROSITE" id="PS50262"/>
    </source>
</evidence>
<feature type="transmembrane region" description="Helical" evidence="9">
    <location>
        <begin position="71"/>
        <end position="91"/>
    </location>
</feature>
<dbReference type="Proteomes" id="UP000695022">
    <property type="component" value="Unplaced"/>
</dbReference>
<dbReference type="PROSITE" id="PS50262">
    <property type="entry name" value="G_PROTEIN_RECEP_F1_2"/>
    <property type="match status" value="1"/>
</dbReference>
<feature type="transmembrane region" description="Helical" evidence="9">
    <location>
        <begin position="32"/>
        <end position="59"/>
    </location>
</feature>
<dbReference type="SUPFAM" id="SSF81321">
    <property type="entry name" value="Family A G protein-coupled receptor-like"/>
    <property type="match status" value="1"/>
</dbReference>
<dbReference type="InterPro" id="IPR000276">
    <property type="entry name" value="GPCR_Rhodpsn"/>
</dbReference>
<evidence type="ECO:0000256" key="6">
    <source>
        <dbReference type="ARBA" id="ARBA00023136"/>
    </source>
</evidence>